<dbReference type="EMBL" id="FQZE01000004">
    <property type="protein sequence ID" value="SHI66412.1"/>
    <property type="molecule type" value="Genomic_DNA"/>
</dbReference>
<evidence type="ECO:0000256" key="5">
    <source>
        <dbReference type="ARBA" id="ARBA00023136"/>
    </source>
</evidence>
<dbReference type="PANTHER" id="PTHR43652">
    <property type="entry name" value="BASIC AMINO ACID ANTIPORTER YFCC-RELATED"/>
    <property type="match status" value="1"/>
</dbReference>
<keyword evidence="2" id="KW-1003">Cell membrane</keyword>
<dbReference type="GO" id="GO:0005886">
    <property type="term" value="C:plasma membrane"/>
    <property type="evidence" value="ECO:0007669"/>
    <property type="project" value="UniProtKB-SubCell"/>
</dbReference>
<reference evidence="7 8" key="1">
    <citation type="submission" date="2016-11" db="EMBL/GenBank/DDBJ databases">
        <authorList>
            <person name="Jaros S."/>
            <person name="Januszkiewicz K."/>
            <person name="Wedrychowicz H."/>
        </authorList>
    </citation>
    <scope>NUCLEOTIDE SEQUENCE [LARGE SCALE GENOMIC DNA]</scope>
    <source>
        <strain evidence="7 8">DSM 27063</strain>
    </source>
</reference>
<protein>
    <submittedName>
        <fullName evidence="7">Uncharacterized membrane protein YfcC, ion transporter superfamily</fullName>
    </submittedName>
</protein>
<keyword evidence="5 6" id="KW-0472">Membrane</keyword>
<feature type="transmembrane region" description="Helical" evidence="6">
    <location>
        <begin position="71"/>
        <end position="91"/>
    </location>
</feature>
<evidence type="ECO:0000256" key="3">
    <source>
        <dbReference type="ARBA" id="ARBA00022692"/>
    </source>
</evidence>
<dbReference type="InterPro" id="IPR018385">
    <property type="entry name" value="C4_dicarb_anaerob_car-like"/>
</dbReference>
<feature type="transmembrane region" description="Helical" evidence="6">
    <location>
        <begin position="209"/>
        <end position="227"/>
    </location>
</feature>
<feature type="transmembrane region" description="Helical" evidence="6">
    <location>
        <begin position="504"/>
        <end position="525"/>
    </location>
</feature>
<dbReference type="Proteomes" id="UP000184050">
    <property type="component" value="Unassembled WGS sequence"/>
</dbReference>
<keyword evidence="4 6" id="KW-1133">Transmembrane helix</keyword>
<evidence type="ECO:0000256" key="6">
    <source>
        <dbReference type="SAM" id="Phobius"/>
    </source>
</evidence>
<accession>A0A1M6CZF6</accession>
<proteinExistence type="predicted"/>
<feature type="transmembrane region" description="Helical" evidence="6">
    <location>
        <begin position="295"/>
        <end position="315"/>
    </location>
</feature>
<name>A0A1M6CZF6_9BACT</name>
<evidence type="ECO:0000256" key="2">
    <source>
        <dbReference type="ARBA" id="ARBA00022475"/>
    </source>
</evidence>
<feature type="transmembrane region" description="Helical" evidence="6">
    <location>
        <begin position="378"/>
        <end position="398"/>
    </location>
</feature>
<dbReference type="STRING" id="1168035.SAMN05444280_104148"/>
<feature type="transmembrane region" description="Helical" evidence="6">
    <location>
        <begin position="322"/>
        <end position="342"/>
    </location>
</feature>
<evidence type="ECO:0000313" key="7">
    <source>
        <dbReference type="EMBL" id="SHI66412.1"/>
    </source>
</evidence>
<dbReference type="RefSeq" id="WP_217652643.1">
    <property type="nucleotide sequence ID" value="NZ_FQZE01000004.1"/>
</dbReference>
<evidence type="ECO:0000256" key="1">
    <source>
        <dbReference type="ARBA" id="ARBA00004651"/>
    </source>
</evidence>
<feature type="transmembrane region" description="Helical" evidence="6">
    <location>
        <begin position="265"/>
        <end position="283"/>
    </location>
</feature>
<feature type="transmembrane region" description="Helical" evidence="6">
    <location>
        <begin position="170"/>
        <end position="189"/>
    </location>
</feature>
<dbReference type="Pfam" id="PF03606">
    <property type="entry name" value="DcuC"/>
    <property type="match status" value="2"/>
</dbReference>
<feature type="transmembrane region" description="Helical" evidence="6">
    <location>
        <begin position="147"/>
        <end position="163"/>
    </location>
</feature>
<feature type="transmembrane region" description="Helical" evidence="6">
    <location>
        <begin position="7"/>
        <end position="26"/>
    </location>
</feature>
<evidence type="ECO:0000256" key="4">
    <source>
        <dbReference type="ARBA" id="ARBA00022989"/>
    </source>
</evidence>
<feature type="transmembrane region" description="Helical" evidence="6">
    <location>
        <begin position="120"/>
        <end position="141"/>
    </location>
</feature>
<dbReference type="InterPro" id="IPR051679">
    <property type="entry name" value="DASS-Related_Transporters"/>
</dbReference>
<organism evidence="7 8">
    <name type="scientific">Tangfeifania diversioriginum</name>
    <dbReference type="NCBI Taxonomy" id="1168035"/>
    <lineage>
        <taxon>Bacteria</taxon>
        <taxon>Pseudomonadati</taxon>
        <taxon>Bacteroidota</taxon>
        <taxon>Bacteroidia</taxon>
        <taxon>Marinilabiliales</taxon>
        <taxon>Prolixibacteraceae</taxon>
        <taxon>Tangfeifania</taxon>
    </lineage>
</organism>
<evidence type="ECO:0000313" key="8">
    <source>
        <dbReference type="Proteomes" id="UP000184050"/>
    </source>
</evidence>
<dbReference type="PANTHER" id="PTHR43652:SF2">
    <property type="entry name" value="BASIC AMINO ACID ANTIPORTER YFCC-RELATED"/>
    <property type="match status" value="1"/>
</dbReference>
<feature type="transmembrane region" description="Helical" evidence="6">
    <location>
        <begin position="418"/>
        <end position="438"/>
    </location>
</feature>
<keyword evidence="3 6" id="KW-0812">Transmembrane</keyword>
<comment type="subcellular location">
    <subcellularLocation>
        <location evidence="1">Cell membrane</location>
        <topology evidence="1">Multi-pass membrane protein</topology>
    </subcellularLocation>
</comment>
<sequence>MLKKVPHTYVIIFSLIVFCAVLTWFIPGGEFEREQTVVNGVEREVIKPGSFQYIESDRQTWQSFSAFFDGFVNTANIIAFIIMIGGAFWILNESKAIDIGIYSFLKFAKKWERNKLLRKLGVNNIILTGIMLIFSLFGAVFGMSEETIAFTIIFVPLAISMGYDSIVGVSLCFVAAALGFAGAFLNPFTVGIAQGLSDIPLFSGIEYRIFMWIVINIVGFTFILRYASRIHKNPKKSLVYKEDEYWRHRNENSETSFKFKVPRGAWIAFASLSVFLILFSVFFPISILKIGNSEISFPAVPVATALFIVSGILTLRKTVHYFILSLLTFTIIFLIIGVMGYGWYVMEIATLFLALGIFSGIAAGKTPNKITNLFIEGAQDILPAALVVGLAGGIVVILEDGKIIDTILYSVSQSMQDLGKVGSVSIMYVIQSFLNIFIPSGSGKAALTMPMMSQFSDLIGISRQATVVAFQFGDGFTNMITPTSGVLIGVLGIARIPYEKWFKWVAPFVVILTVLGFLLLLPTVLMDLNGF</sequence>
<dbReference type="AlphaFoldDB" id="A0A1M6CZF6"/>
<gene>
    <name evidence="7" type="ORF">SAMN05444280_104148</name>
</gene>
<keyword evidence="8" id="KW-1185">Reference proteome</keyword>